<dbReference type="EMBL" id="VFRR01000003">
    <property type="protein sequence ID" value="TPE54913.1"/>
    <property type="molecule type" value="Genomic_DNA"/>
</dbReference>
<gene>
    <name evidence="1" type="ORF">FJM67_02330</name>
</gene>
<sequence>MKLPKQEVSDIKAALESNSHALLDLLQNSISDTFDRDVAALLSERDHLIRSIPVSIATADYLKQLLQENARLRASYLEKKHSLTKKLQYTQTSKSALKKYKGISRSE</sequence>
<organism evidence="1 2">
    <name type="scientific">Maribrevibacterium harenarium</name>
    <dbReference type="NCBI Taxonomy" id="2589817"/>
    <lineage>
        <taxon>Bacteria</taxon>
        <taxon>Pseudomonadati</taxon>
        <taxon>Pseudomonadota</taxon>
        <taxon>Gammaproteobacteria</taxon>
        <taxon>Oceanospirillales</taxon>
        <taxon>Oceanospirillaceae</taxon>
        <taxon>Maribrevibacterium</taxon>
    </lineage>
</organism>
<keyword evidence="2" id="KW-1185">Reference proteome</keyword>
<reference evidence="1 2" key="1">
    <citation type="submission" date="2019-06" db="EMBL/GenBank/DDBJ databases">
        <title>A novel bacterium of genus Marinomonas, isolated from coastal sand.</title>
        <authorList>
            <person name="Huang H."/>
            <person name="Mo K."/>
            <person name="Hu Y."/>
        </authorList>
    </citation>
    <scope>NUCLEOTIDE SEQUENCE [LARGE SCALE GENOMIC DNA]</scope>
    <source>
        <strain evidence="1 2">HB171799</strain>
    </source>
</reference>
<accession>A0A501X389</accession>
<dbReference type="AlphaFoldDB" id="A0A501X389"/>
<evidence type="ECO:0000313" key="2">
    <source>
        <dbReference type="Proteomes" id="UP000315901"/>
    </source>
</evidence>
<dbReference type="Proteomes" id="UP000315901">
    <property type="component" value="Unassembled WGS sequence"/>
</dbReference>
<evidence type="ECO:0000313" key="1">
    <source>
        <dbReference type="EMBL" id="TPE54913.1"/>
    </source>
</evidence>
<name>A0A501X389_9GAMM</name>
<dbReference type="RefSeq" id="WP_140587082.1">
    <property type="nucleotide sequence ID" value="NZ_VFRR01000003.1"/>
</dbReference>
<proteinExistence type="predicted"/>
<protein>
    <submittedName>
        <fullName evidence="1">Uncharacterized protein</fullName>
    </submittedName>
</protein>
<comment type="caution">
    <text evidence="1">The sequence shown here is derived from an EMBL/GenBank/DDBJ whole genome shotgun (WGS) entry which is preliminary data.</text>
</comment>